<feature type="transmembrane region" description="Helical" evidence="1">
    <location>
        <begin position="58"/>
        <end position="79"/>
    </location>
</feature>
<feature type="transmembrane region" description="Helical" evidence="1">
    <location>
        <begin position="35"/>
        <end position="52"/>
    </location>
</feature>
<keyword evidence="1" id="KW-0472">Membrane</keyword>
<feature type="transmembrane region" description="Helical" evidence="1">
    <location>
        <begin position="91"/>
        <end position="113"/>
    </location>
</feature>
<name>A0AAE3AGH1_9FIRM</name>
<keyword evidence="1" id="KW-0812">Transmembrane</keyword>
<reference evidence="3" key="1">
    <citation type="submission" date="2021-10" db="EMBL/GenBank/DDBJ databases">
        <title>Anaerobic single-cell dispensing facilitates the cultivation of human gut bacteria.</title>
        <authorList>
            <person name="Afrizal A."/>
        </authorList>
    </citation>
    <scope>NUCLEOTIDE SEQUENCE</scope>
    <source>
        <strain evidence="3">CLA-AA-H250</strain>
    </source>
</reference>
<protein>
    <submittedName>
        <fullName evidence="3">GHKL domain-containing protein</fullName>
    </submittedName>
</protein>
<comment type="caution">
    <text evidence="3">The sequence shown here is derived from an EMBL/GenBank/DDBJ whole genome shotgun (WGS) entry which is preliminary data.</text>
</comment>
<feature type="transmembrane region" description="Helical" evidence="1">
    <location>
        <begin position="6"/>
        <end position="23"/>
    </location>
</feature>
<accession>A0AAE3AGH1</accession>
<evidence type="ECO:0000259" key="2">
    <source>
        <dbReference type="Pfam" id="PF14501"/>
    </source>
</evidence>
<dbReference type="Gene3D" id="3.30.565.10">
    <property type="entry name" value="Histidine kinase-like ATPase, C-terminal domain"/>
    <property type="match status" value="1"/>
</dbReference>
<evidence type="ECO:0000256" key="1">
    <source>
        <dbReference type="SAM" id="Phobius"/>
    </source>
</evidence>
<gene>
    <name evidence="3" type="ORF">LKD31_04735</name>
</gene>
<keyword evidence="4" id="KW-1185">Reference proteome</keyword>
<dbReference type="Pfam" id="PF14501">
    <property type="entry name" value="HATPase_c_5"/>
    <property type="match status" value="1"/>
</dbReference>
<dbReference type="CDD" id="cd16935">
    <property type="entry name" value="HATPase_AgrC-ComD-like"/>
    <property type="match status" value="1"/>
</dbReference>
<dbReference type="SUPFAM" id="SSF55874">
    <property type="entry name" value="ATPase domain of HSP90 chaperone/DNA topoisomerase II/histidine kinase"/>
    <property type="match status" value="1"/>
</dbReference>
<dbReference type="AlphaFoldDB" id="A0AAE3AGH1"/>
<organism evidence="3 4">
    <name type="scientific">Hominenteromicrobium mulieris</name>
    <dbReference type="NCBI Taxonomy" id="2885357"/>
    <lineage>
        <taxon>Bacteria</taxon>
        <taxon>Bacillati</taxon>
        <taxon>Bacillota</taxon>
        <taxon>Clostridia</taxon>
        <taxon>Eubacteriales</taxon>
        <taxon>Oscillospiraceae</taxon>
        <taxon>Hominenteromicrobium</taxon>
    </lineage>
</organism>
<feature type="domain" description="Sensor histidine kinase NatK-like C-terminal" evidence="2">
    <location>
        <begin position="335"/>
        <end position="437"/>
    </location>
</feature>
<dbReference type="PANTHER" id="PTHR40448:SF1">
    <property type="entry name" value="TWO-COMPONENT SENSOR HISTIDINE KINASE"/>
    <property type="match status" value="1"/>
</dbReference>
<feature type="transmembrane region" description="Helical" evidence="1">
    <location>
        <begin position="198"/>
        <end position="216"/>
    </location>
</feature>
<dbReference type="PANTHER" id="PTHR40448">
    <property type="entry name" value="TWO-COMPONENT SENSOR HISTIDINE KINASE"/>
    <property type="match status" value="1"/>
</dbReference>
<dbReference type="Proteomes" id="UP001199424">
    <property type="component" value="Unassembled WGS sequence"/>
</dbReference>
<dbReference type="RefSeq" id="WP_308448837.1">
    <property type="nucleotide sequence ID" value="NZ_JAJEQC010000003.1"/>
</dbReference>
<feature type="transmembrane region" description="Helical" evidence="1">
    <location>
        <begin position="163"/>
        <end position="186"/>
    </location>
</feature>
<keyword evidence="1" id="KW-1133">Transmembrane helix</keyword>
<proteinExistence type="predicted"/>
<evidence type="ECO:0000313" key="4">
    <source>
        <dbReference type="Proteomes" id="UP001199424"/>
    </source>
</evidence>
<dbReference type="InterPro" id="IPR036890">
    <property type="entry name" value="HATPase_C_sf"/>
</dbReference>
<dbReference type="GO" id="GO:0042802">
    <property type="term" value="F:identical protein binding"/>
    <property type="evidence" value="ECO:0007669"/>
    <property type="project" value="TreeGrafter"/>
</dbReference>
<evidence type="ECO:0000313" key="3">
    <source>
        <dbReference type="EMBL" id="MCC2136319.1"/>
    </source>
</evidence>
<dbReference type="InterPro" id="IPR032834">
    <property type="entry name" value="NatK-like_C"/>
</dbReference>
<dbReference type="EMBL" id="JAJEQC010000003">
    <property type="protein sequence ID" value="MCC2136319.1"/>
    <property type="molecule type" value="Genomic_DNA"/>
</dbReference>
<sequence>MTYQIVDWLISYIECFVMLVVVTESGGRKFEEKKQAYLLLSFSLLNAILVAVCNQISAFSFITPVLSILYLTVISRILSRGNFLLRISISITTMFVILSIDYILMVVFCWIYGGDQFSIAFNVFMTPGPLRCLYLILDKITDIALYMAARKYLSKLSELKSRWLITLLFSGSLVYLITQILFRAILSEDYIQLYRASILSFLILILFFATLFLLLLNTSAREHENVQKQLLLRTNQLMEQNYQMLHEDMKENAKRLHDFHHHLKAILGLAEAAQNGEIQKYVGDLLSISYKEVHLCRCGNDVIDAILNCSAAEAKKQQIYFQYEVNFTAHIPVAPVDLCAILGNQIENALEANRQITDISARYVKIMLTQKKGFLIFRVENASAENPFSESGALKTRKEDGNLHGLGIKNIQDTVNKYNGWLKNSYDDHTFISEVLLCVSTV</sequence>